<dbReference type="EMBL" id="MNCJ02000322">
    <property type="protein sequence ID" value="KAF5798820.1"/>
    <property type="molecule type" value="Genomic_DNA"/>
</dbReference>
<evidence type="ECO:0000313" key="3">
    <source>
        <dbReference type="EMBL" id="OTG30814.1"/>
    </source>
</evidence>
<gene>
    <name evidence="3" type="ORF">HannXRQ_Chr03g0068621</name>
    <name evidence="2" type="ORF">HanXRQr2_Chr07g0297411</name>
</gene>
<sequence length="149" mass="16133">MALNQAPTVGVSTTIGTLTIAIGATAAYEIFTSKLISFAVGINFNRQDSTASLVLGDNGDTLRALYRYRFNVLKKTAAAMEITRRLSANEGYVFGDQTIVNVKFDSCGKLGAILQRKIIPRSFVSLSSELDMKALHKTPKFGLSLVLKP</sequence>
<dbReference type="InterPro" id="IPR023614">
    <property type="entry name" value="Porin_dom_sf"/>
</dbReference>
<dbReference type="Proteomes" id="UP000215914">
    <property type="component" value="Chromosome 3"/>
</dbReference>
<evidence type="ECO:0000313" key="2">
    <source>
        <dbReference type="EMBL" id="KAF5798820.1"/>
    </source>
</evidence>
<protein>
    <submittedName>
        <fullName evidence="2">Porin domain superfamily, eukaryotic porin/Tom40</fullName>
    </submittedName>
    <submittedName>
        <fullName evidence="3">Putative porin domain, Eukaryotic porin/Tom40</fullName>
    </submittedName>
</protein>
<reference evidence="2" key="3">
    <citation type="submission" date="2020-06" db="EMBL/GenBank/DDBJ databases">
        <title>Helianthus annuus Genome sequencing and assembly Release 2.</title>
        <authorList>
            <person name="Gouzy J."/>
            <person name="Langlade N."/>
            <person name="Munos S."/>
        </authorList>
    </citation>
    <scope>NUCLEOTIDE SEQUENCE</scope>
    <source>
        <tissue evidence="2">Leaves</tissue>
    </source>
</reference>
<dbReference type="Gramene" id="mRNA:HanXRQr2_Chr07g0297411">
    <property type="protein sequence ID" value="mRNA:HanXRQr2_Chr07g0297411"/>
    <property type="gene ID" value="HanXRQr2_Chr07g0297411"/>
</dbReference>
<dbReference type="PANTHER" id="PTHR11743">
    <property type="entry name" value="VOLTAGE-DEPENDENT ANION-SELECTIVE CHANNEL"/>
    <property type="match status" value="1"/>
</dbReference>
<dbReference type="AlphaFoldDB" id="A0A251V5V3"/>
<dbReference type="InterPro" id="IPR001925">
    <property type="entry name" value="Porin_Euk"/>
</dbReference>
<proteinExistence type="inferred from homology"/>
<dbReference type="PANTHER" id="PTHR11743:SF69">
    <property type="entry name" value="PORIN DOMAIN, EUKARYOTIC PORIN_TOM40-RELATED"/>
    <property type="match status" value="1"/>
</dbReference>
<name>A0A251V5V3_HELAN</name>
<reference evidence="3" key="2">
    <citation type="submission" date="2017-02" db="EMBL/GenBank/DDBJ databases">
        <title>Sunflower complete genome.</title>
        <authorList>
            <person name="Langlade N."/>
            <person name="Munos S."/>
        </authorList>
    </citation>
    <scope>NUCLEOTIDE SEQUENCE [LARGE SCALE GENOMIC DNA]</scope>
    <source>
        <tissue evidence="3">Leaves</tissue>
    </source>
</reference>
<dbReference type="InParanoid" id="A0A251V5V3"/>
<dbReference type="Gene3D" id="2.40.160.10">
    <property type="entry name" value="Porin"/>
    <property type="match status" value="1"/>
</dbReference>
<evidence type="ECO:0000256" key="1">
    <source>
        <dbReference type="ARBA" id="ARBA00009624"/>
    </source>
</evidence>
<comment type="similarity">
    <text evidence="1">Belongs to the eukaryotic mitochondrial porin (TC 1.B.8.1) family.</text>
</comment>
<dbReference type="InterPro" id="IPR027246">
    <property type="entry name" value="Porin_Euk/Tom40"/>
</dbReference>
<reference evidence="2 4" key="1">
    <citation type="journal article" date="2017" name="Nature">
        <title>The sunflower genome provides insights into oil metabolism, flowering and Asterid evolution.</title>
        <authorList>
            <person name="Badouin H."/>
            <person name="Gouzy J."/>
            <person name="Grassa C.J."/>
            <person name="Murat F."/>
            <person name="Staton S.E."/>
            <person name="Cottret L."/>
            <person name="Lelandais-Briere C."/>
            <person name="Owens G.L."/>
            <person name="Carrere S."/>
            <person name="Mayjonade B."/>
            <person name="Legrand L."/>
            <person name="Gill N."/>
            <person name="Kane N.C."/>
            <person name="Bowers J.E."/>
            <person name="Hubner S."/>
            <person name="Bellec A."/>
            <person name="Berard A."/>
            <person name="Berges H."/>
            <person name="Blanchet N."/>
            <person name="Boniface M.C."/>
            <person name="Brunel D."/>
            <person name="Catrice O."/>
            <person name="Chaidir N."/>
            <person name="Claudel C."/>
            <person name="Donnadieu C."/>
            <person name="Faraut T."/>
            <person name="Fievet G."/>
            <person name="Helmstetter N."/>
            <person name="King M."/>
            <person name="Knapp S.J."/>
            <person name="Lai Z."/>
            <person name="Le Paslier M.C."/>
            <person name="Lippi Y."/>
            <person name="Lorenzon L."/>
            <person name="Mandel J.R."/>
            <person name="Marage G."/>
            <person name="Marchand G."/>
            <person name="Marquand E."/>
            <person name="Bret-Mestries E."/>
            <person name="Morien E."/>
            <person name="Nambeesan S."/>
            <person name="Nguyen T."/>
            <person name="Pegot-Espagnet P."/>
            <person name="Pouilly N."/>
            <person name="Raftis F."/>
            <person name="Sallet E."/>
            <person name="Schiex T."/>
            <person name="Thomas J."/>
            <person name="Vandecasteele C."/>
            <person name="Vares D."/>
            <person name="Vear F."/>
            <person name="Vautrin S."/>
            <person name="Crespi M."/>
            <person name="Mangin B."/>
            <person name="Burke J.M."/>
            <person name="Salse J."/>
            <person name="Munos S."/>
            <person name="Vincourt P."/>
            <person name="Rieseberg L.H."/>
            <person name="Langlade N.B."/>
        </authorList>
    </citation>
    <scope>NUCLEOTIDE SEQUENCE [LARGE SCALE GENOMIC DNA]</scope>
    <source>
        <strain evidence="4">cv. SF193</strain>
        <tissue evidence="2">Leaves</tissue>
    </source>
</reference>
<evidence type="ECO:0000313" key="4">
    <source>
        <dbReference type="Proteomes" id="UP000215914"/>
    </source>
</evidence>
<accession>A0A251V5V3</accession>
<organism evidence="3 4">
    <name type="scientific">Helianthus annuus</name>
    <name type="common">Common sunflower</name>
    <dbReference type="NCBI Taxonomy" id="4232"/>
    <lineage>
        <taxon>Eukaryota</taxon>
        <taxon>Viridiplantae</taxon>
        <taxon>Streptophyta</taxon>
        <taxon>Embryophyta</taxon>
        <taxon>Tracheophyta</taxon>
        <taxon>Spermatophyta</taxon>
        <taxon>Magnoliopsida</taxon>
        <taxon>eudicotyledons</taxon>
        <taxon>Gunneridae</taxon>
        <taxon>Pentapetalae</taxon>
        <taxon>asterids</taxon>
        <taxon>campanulids</taxon>
        <taxon>Asterales</taxon>
        <taxon>Asteraceae</taxon>
        <taxon>Asteroideae</taxon>
        <taxon>Heliantheae alliance</taxon>
        <taxon>Heliantheae</taxon>
        <taxon>Helianthus</taxon>
    </lineage>
</organism>
<dbReference type="STRING" id="4232.A0A251V5V3"/>
<dbReference type="GO" id="GO:0008308">
    <property type="term" value="F:voltage-gated monoatomic anion channel activity"/>
    <property type="evidence" value="ECO:0000318"/>
    <property type="project" value="GO_Central"/>
</dbReference>
<dbReference type="EMBL" id="CM007892">
    <property type="protein sequence ID" value="OTG30814.1"/>
    <property type="molecule type" value="Genomic_DNA"/>
</dbReference>
<dbReference type="Pfam" id="PF01459">
    <property type="entry name" value="Porin_3"/>
    <property type="match status" value="1"/>
</dbReference>
<keyword evidence="4" id="KW-1185">Reference proteome</keyword>
<dbReference type="OMA" id="HAMLHSS"/>
<dbReference type="GO" id="GO:0005741">
    <property type="term" value="C:mitochondrial outer membrane"/>
    <property type="evidence" value="ECO:0000318"/>
    <property type="project" value="GO_Central"/>
</dbReference>